<dbReference type="GO" id="GO:0004520">
    <property type="term" value="F:DNA endonuclease activity"/>
    <property type="evidence" value="ECO:0007669"/>
    <property type="project" value="InterPro"/>
</dbReference>
<dbReference type="InterPro" id="IPR015311">
    <property type="entry name" value="DFF40_C"/>
</dbReference>
<dbReference type="PANTHER" id="PTHR13067">
    <property type="entry name" value="CASPASE-ACTIVATED DNASE"/>
    <property type="match status" value="1"/>
</dbReference>
<dbReference type="GO" id="GO:0006309">
    <property type="term" value="P:apoptotic DNA fragmentation"/>
    <property type="evidence" value="ECO:0007669"/>
    <property type="project" value="InterPro"/>
</dbReference>
<organism evidence="4">
    <name type="scientific">Clastoptera arizonana</name>
    <name type="common">Arizona spittle bug</name>
    <dbReference type="NCBI Taxonomy" id="38151"/>
    <lineage>
        <taxon>Eukaryota</taxon>
        <taxon>Metazoa</taxon>
        <taxon>Ecdysozoa</taxon>
        <taxon>Arthropoda</taxon>
        <taxon>Hexapoda</taxon>
        <taxon>Insecta</taxon>
        <taxon>Pterygota</taxon>
        <taxon>Neoptera</taxon>
        <taxon>Paraneoptera</taxon>
        <taxon>Hemiptera</taxon>
        <taxon>Auchenorrhyncha</taxon>
        <taxon>Cercopoidea</taxon>
        <taxon>Clastopteridae</taxon>
        <taxon>Clastoptera</taxon>
    </lineage>
</organism>
<evidence type="ECO:0000313" key="4">
    <source>
        <dbReference type="EMBL" id="JAS11280.1"/>
    </source>
</evidence>
<dbReference type="GO" id="GO:0005634">
    <property type="term" value="C:nucleus"/>
    <property type="evidence" value="ECO:0007669"/>
    <property type="project" value="InterPro"/>
</dbReference>
<dbReference type="SUPFAM" id="SSF54277">
    <property type="entry name" value="CAD &amp; PB1 domains"/>
    <property type="match status" value="1"/>
</dbReference>
<dbReference type="InterPro" id="IPR039729">
    <property type="entry name" value="DFF40"/>
</dbReference>
<proteinExistence type="predicted"/>
<name>A0A1B6CDC6_9HEMI</name>
<feature type="domain" description="CIDE-N" evidence="3">
    <location>
        <begin position="3"/>
        <end position="79"/>
    </location>
</feature>
<keyword evidence="1 2" id="KW-0053">Apoptosis</keyword>
<dbReference type="InterPro" id="IPR044925">
    <property type="entry name" value="His-Me_finger_sf"/>
</dbReference>
<reference evidence="4" key="1">
    <citation type="submission" date="2015-12" db="EMBL/GenBank/DDBJ databases">
        <title>De novo transcriptome assembly of four potential Pierce s Disease insect vectors from Arizona vineyards.</title>
        <authorList>
            <person name="Tassone E.E."/>
        </authorList>
    </citation>
    <scope>NUCLEOTIDE SEQUENCE</scope>
</reference>
<dbReference type="GO" id="GO:0005737">
    <property type="term" value="C:cytoplasm"/>
    <property type="evidence" value="ECO:0007669"/>
    <property type="project" value="InterPro"/>
</dbReference>
<evidence type="ECO:0000259" key="3">
    <source>
        <dbReference type="PROSITE" id="PS51135"/>
    </source>
</evidence>
<dbReference type="InterPro" id="IPR003508">
    <property type="entry name" value="CIDE-N_dom"/>
</dbReference>
<dbReference type="Pfam" id="PF02017">
    <property type="entry name" value="CIDE-N"/>
    <property type="match status" value="1"/>
</dbReference>
<dbReference type="PROSITE" id="PS51135">
    <property type="entry name" value="CIDE_N"/>
    <property type="match status" value="1"/>
</dbReference>
<dbReference type="SMART" id="SM00266">
    <property type="entry name" value="CAD"/>
    <property type="match status" value="1"/>
</dbReference>
<evidence type="ECO:0000256" key="2">
    <source>
        <dbReference type="PROSITE-ProRule" id="PRU00447"/>
    </source>
</evidence>
<evidence type="ECO:0000256" key="1">
    <source>
        <dbReference type="ARBA" id="ARBA00022703"/>
    </source>
</evidence>
<dbReference type="Gene3D" id="3.10.20.10">
    <property type="match status" value="1"/>
</dbReference>
<dbReference type="EMBL" id="GEDC01026018">
    <property type="protein sequence ID" value="JAS11280.1"/>
    <property type="molecule type" value="Transcribed_RNA"/>
</dbReference>
<gene>
    <name evidence="4" type="ORF">g.7701</name>
</gene>
<dbReference type="PANTHER" id="PTHR13067:SF2">
    <property type="entry name" value="CASPASE-ACTIVATED DNASE"/>
    <property type="match status" value="1"/>
</dbReference>
<dbReference type="GO" id="GO:0016787">
    <property type="term" value="F:hydrolase activity"/>
    <property type="evidence" value="ECO:0007669"/>
    <property type="project" value="InterPro"/>
</dbReference>
<dbReference type="AlphaFoldDB" id="A0A1B6CDC6"/>
<protein>
    <recommendedName>
        <fullName evidence="3">CIDE-N domain-containing protein</fullName>
    </recommendedName>
</protein>
<dbReference type="Pfam" id="PF09230">
    <property type="entry name" value="DFF40"/>
    <property type="match status" value="1"/>
</dbReference>
<dbReference type="SUPFAM" id="SSF54060">
    <property type="entry name" value="His-Me finger endonucleases"/>
    <property type="match status" value="1"/>
</dbReference>
<accession>A0A1B6CDC6</accession>
<sequence>MGVLKGFKVSNAKRSKMVGVACRNFKELIEKACNKFQISDKKVEVYLQDGTLVDSEDYFQSLPPQTVLLLKQDSEEIVMGVDIIYNALKLVNIDLLRAGEEVKNFFDEHLKEKVKVLVQAINNVKGNEDKTKLSSRNEDPDWFIGVETNATSKEAFMFRRSQDRIRGYHYKTMSDIKKSSNFSEKLNFKWSTVQ</sequence>